<dbReference type="InterPro" id="IPR019853">
    <property type="entry name" value="GldB-like"/>
</dbReference>
<dbReference type="STRING" id="1038014.SAMN04487910_1771"/>
<dbReference type="PROSITE" id="PS51257">
    <property type="entry name" value="PROKAR_LIPOPROTEIN"/>
    <property type="match status" value="1"/>
</dbReference>
<dbReference type="Proteomes" id="UP000198521">
    <property type="component" value="Unassembled WGS sequence"/>
</dbReference>
<reference evidence="1 2" key="1">
    <citation type="submission" date="2016-10" db="EMBL/GenBank/DDBJ databases">
        <authorList>
            <person name="de Groot N.N."/>
        </authorList>
    </citation>
    <scope>NUCLEOTIDE SEQUENCE [LARGE SCALE GENOMIC DNA]</scope>
    <source>
        <strain evidence="1 2">DSM 25232</strain>
    </source>
</reference>
<organism evidence="1 2">
    <name type="scientific">Aquimarina amphilecti</name>
    <dbReference type="NCBI Taxonomy" id="1038014"/>
    <lineage>
        <taxon>Bacteria</taxon>
        <taxon>Pseudomonadati</taxon>
        <taxon>Bacteroidota</taxon>
        <taxon>Flavobacteriia</taxon>
        <taxon>Flavobacteriales</taxon>
        <taxon>Flavobacteriaceae</taxon>
        <taxon>Aquimarina</taxon>
    </lineage>
</organism>
<dbReference type="NCBIfam" id="TIGR03514">
    <property type="entry name" value="GldB_lipo"/>
    <property type="match status" value="1"/>
</dbReference>
<sequence>MKYSKFLKIVVIFCIIYSCAKENKIEKEVAAIPVEIGIERFDRVFADVTPENLADVKTQYPFLFPGQYSDSIWIQKTRDTLQLEINQEVEKKFSNFSNEKEELKSLLQHIKYYFPEVTVPRVITVTSNVDYQRKVILSDNLLIISLDTYLGSDHHFYAGIQAYLKDRFVRSQILPDVATIYARQLVEFPRSRTFLANMIYYGKEMYLKDLFLPEFPNSEKMAYKDDQFAWIEANEEEIWRYFIDRQLLYSTEADLLPRFLYPGPFSKFYLEEIDQEAPDRVGQYIGWKIVSAYMKNNNVSLRQLLLTDAETIFNASKYKPSR</sequence>
<name>A0A1H7MK52_AQUAM</name>
<evidence type="ECO:0000313" key="2">
    <source>
        <dbReference type="Proteomes" id="UP000198521"/>
    </source>
</evidence>
<dbReference type="EMBL" id="FOAB01000003">
    <property type="protein sequence ID" value="SEL11690.1"/>
    <property type="molecule type" value="Genomic_DNA"/>
</dbReference>
<dbReference type="OrthoDB" id="976022at2"/>
<keyword evidence="2" id="KW-1185">Reference proteome</keyword>
<evidence type="ECO:0000313" key="1">
    <source>
        <dbReference type="EMBL" id="SEL11690.1"/>
    </source>
</evidence>
<accession>A0A1H7MK52</accession>
<gene>
    <name evidence="1" type="ORF">SAMN04487910_1771</name>
</gene>
<dbReference type="AlphaFoldDB" id="A0A1H7MK52"/>
<dbReference type="RefSeq" id="WP_091407579.1">
    <property type="nucleotide sequence ID" value="NZ_FOAB01000003.1"/>
</dbReference>
<proteinExistence type="predicted"/>
<protein>
    <submittedName>
        <fullName evidence="1">Protein involved in gliding motility GldB</fullName>
    </submittedName>
</protein>
<dbReference type="Pfam" id="PF25594">
    <property type="entry name" value="GldB_lipo"/>
    <property type="match status" value="1"/>
</dbReference>